<dbReference type="InterPro" id="IPR052920">
    <property type="entry name" value="DNA-binding_regulatory"/>
</dbReference>
<dbReference type="Gene3D" id="3.40.50.1820">
    <property type="entry name" value="alpha/beta hydrolase"/>
    <property type="match status" value="1"/>
</dbReference>
<dbReference type="PANTHER" id="PTHR43358">
    <property type="entry name" value="ALPHA/BETA-HYDROLASE"/>
    <property type="match status" value="1"/>
</dbReference>
<comment type="caution">
    <text evidence="2">The sequence shown here is derived from an EMBL/GenBank/DDBJ whole genome shotgun (WGS) entry which is preliminary data.</text>
</comment>
<organism evidence="2 3">
    <name type="scientific">Rubrivirga litoralis</name>
    <dbReference type="NCBI Taxonomy" id="3075598"/>
    <lineage>
        <taxon>Bacteria</taxon>
        <taxon>Pseudomonadati</taxon>
        <taxon>Rhodothermota</taxon>
        <taxon>Rhodothermia</taxon>
        <taxon>Rhodothermales</taxon>
        <taxon>Rubricoccaceae</taxon>
        <taxon>Rubrivirga</taxon>
    </lineage>
</organism>
<sequence>MRSGRGGLLAVLAALLGGCAYVGDIATAPLSARVGPPPPGFEAVVVPIPVGGPLAAWIAAAPPEAPAVVLLHGLGDNRVDLLPRARLLADAGYAVLLVDLPAHGESPGERIGYGWPERHAAAAAVGFLRRSRPHGRVGVVAISLGGAAAALAGPALNADALVLESVYPTFEAAVGNRARRLLGPLAPSVAAALLAQTRDRIGVPADSLRPVDAVGRVRAPTFVMGGADDAFTPEAETRALFDAATGPKALWIVPGAKHEDLYEAAPDAYRRRVLDFLGEHLGRPAQIGPAQERSAQDHPAP</sequence>
<evidence type="ECO:0000259" key="1">
    <source>
        <dbReference type="Pfam" id="PF12697"/>
    </source>
</evidence>
<protein>
    <submittedName>
        <fullName evidence="2">Alpha/beta fold hydrolase</fullName>
    </submittedName>
</protein>
<feature type="domain" description="AB hydrolase-1" evidence="1">
    <location>
        <begin position="68"/>
        <end position="270"/>
    </location>
</feature>
<gene>
    <name evidence="2" type="ORF">RM540_05035</name>
</gene>
<keyword evidence="3" id="KW-1185">Reference proteome</keyword>
<dbReference type="PANTHER" id="PTHR43358:SF4">
    <property type="entry name" value="ALPHA_BETA HYDROLASE FOLD-1 DOMAIN-CONTAINING PROTEIN"/>
    <property type="match status" value="1"/>
</dbReference>
<accession>A0ABU3BP89</accession>
<dbReference type="Proteomes" id="UP001267426">
    <property type="component" value="Unassembled WGS sequence"/>
</dbReference>
<dbReference type="InterPro" id="IPR029058">
    <property type="entry name" value="AB_hydrolase_fold"/>
</dbReference>
<evidence type="ECO:0000313" key="2">
    <source>
        <dbReference type="EMBL" id="MDT0631108.1"/>
    </source>
</evidence>
<keyword evidence="2" id="KW-0378">Hydrolase</keyword>
<dbReference type="RefSeq" id="WP_311662450.1">
    <property type="nucleotide sequence ID" value="NZ_JAVRHT010000008.1"/>
</dbReference>
<dbReference type="EMBL" id="JAVRHT010000008">
    <property type="protein sequence ID" value="MDT0631108.1"/>
    <property type="molecule type" value="Genomic_DNA"/>
</dbReference>
<proteinExistence type="predicted"/>
<dbReference type="SUPFAM" id="SSF53474">
    <property type="entry name" value="alpha/beta-Hydrolases"/>
    <property type="match status" value="1"/>
</dbReference>
<dbReference type="Pfam" id="PF12697">
    <property type="entry name" value="Abhydrolase_6"/>
    <property type="match status" value="1"/>
</dbReference>
<reference evidence="2 3" key="1">
    <citation type="submission" date="2023-09" db="EMBL/GenBank/DDBJ databases">
        <authorList>
            <person name="Rey-Velasco X."/>
        </authorList>
    </citation>
    <scope>NUCLEOTIDE SEQUENCE [LARGE SCALE GENOMIC DNA]</scope>
    <source>
        <strain evidence="2 3">F394</strain>
    </source>
</reference>
<dbReference type="PROSITE" id="PS51257">
    <property type="entry name" value="PROKAR_LIPOPROTEIN"/>
    <property type="match status" value="1"/>
</dbReference>
<name>A0ABU3BP89_9BACT</name>
<dbReference type="GO" id="GO:0016787">
    <property type="term" value="F:hydrolase activity"/>
    <property type="evidence" value="ECO:0007669"/>
    <property type="project" value="UniProtKB-KW"/>
</dbReference>
<evidence type="ECO:0000313" key="3">
    <source>
        <dbReference type="Proteomes" id="UP001267426"/>
    </source>
</evidence>
<dbReference type="InterPro" id="IPR000073">
    <property type="entry name" value="AB_hydrolase_1"/>
</dbReference>